<dbReference type="AlphaFoldDB" id="A0AAN9Q9K0"/>
<evidence type="ECO:0000256" key="1">
    <source>
        <dbReference type="SAM" id="Phobius"/>
    </source>
</evidence>
<comment type="caution">
    <text evidence="3">The sequence shown here is derived from an EMBL/GenBank/DDBJ whole genome shotgun (WGS) entry which is preliminary data.</text>
</comment>
<keyword evidence="1" id="KW-0472">Membrane</keyword>
<accession>A0AAN9Q9K0</accession>
<dbReference type="InterPro" id="IPR005174">
    <property type="entry name" value="KIB1-4_b-propeller"/>
</dbReference>
<name>A0AAN9Q9K0_CANGL</name>
<dbReference type="EMBL" id="JAYMYQ010000005">
    <property type="protein sequence ID" value="KAK7329915.1"/>
    <property type="molecule type" value="Genomic_DNA"/>
</dbReference>
<keyword evidence="4" id="KW-1185">Reference proteome</keyword>
<evidence type="ECO:0000313" key="3">
    <source>
        <dbReference type="EMBL" id="KAK7329915.1"/>
    </source>
</evidence>
<protein>
    <recommendedName>
        <fullName evidence="2">KIB1-4 beta-propeller domain-containing protein</fullName>
    </recommendedName>
</protein>
<evidence type="ECO:0000259" key="2">
    <source>
        <dbReference type="Pfam" id="PF03478"/>
    </source>
</evidence>
<keyword evidence="1" id="KW-0812">Transmembrane</keyword>
<dbReference type="InterPro" id="IPR050942">
    <property type="entry name" value="F-box_BR-signaling"/>
</dbReference>
<sequence>MRQSTGIPIFILLLDLLQQTVYLNLLARAFRRKRTTYSSKLVFCHKHSLATLSSCIHRRMGWQLMTGQVGPSSLRDQVLFLGANESISISVQPFSGCEPNSIYFTDRWDEMSLNCLDGGHDWGTFNVQDKSIKLLCPYAYKIAPPPIWVIPTPDTSHDKQIIKY</sequence>
<dbReference type="Pfam" id="PF03478">
    <property type="entry name" value="Beta-prop_KIB1-4"/>
    <property type="match status" value="1"/>
</dbReference>
<dbReference type="PANTHER" id="PTHR44259:SF15">
    <property type="entry name" value="F-BOX PROTEIN KIB2-RELATED"/>
    <property type="match status" value="1"/>
</dbReference>
<evidence type="ECO:0000313" key="4">
    <source>
        <dbReference type="Proteomes" id="UP001367508"/>
    </source>
</evidence>
<reference evidence="3 4" key="1">
    <citation type="submission" date="2024-01" db="EMBL/GenBank/DDBJ databases">
        <title>The genomes of 5 underutilized Papilionoideae crops provide insights into root nodulation and disease resistanc.</title>
        <authorList>
            <person name="Jiang F."/>
        </authorList>
    </citation>
    <scope>NUCLEOTIDE SEQUENCE [LARGE SCALE GENOMIC DNA]</scope>
    <source>
        <strain evidence="3">LVBAO_FW01</strain>
        <tissue evidence="3">Leaves</tissue>
    </source>
</reference>
<keyword evidence="1" id="KW-1133">Transmembrane helix</keyword>
<feature type="domain" description="KIB1-4 beta-propeller" evidence="2">
    <location>
        <begin position="72"/>
        <end position="126"/>
    </location>
</feature>
<gene>
    <name evidence="3" type="ORF">VNO77_24097</name>
</gene>
<organism evidence="3 4">
    <name type="scientific">Canavalia gladiata</name>
    <name type="common">Sword bean</name>
    <name type="synonym">Dolichos gladiatus</name>
    <dbReference type="NCBI Taxonomy" id="3824"/>
    <lineage>
        <taxon>Eukaryota</taxon>
        <taxon>Viridiplantae</taxon>
        <taxon>Streptophyta</taxon>
        <taxon>Embryophyta</taxon>
        <taxon>Tracheophyta</taxon>
        <taxon>Spermatophyta</taxon>
        <taxon>Magnoliopsida</taxon>
        <taxon>eudicotyledons</taxon>
        <taxon>Gunneridae</taxon>
        <taxon>Pentapetalae</taxon>
        <taxon>rosids</taxon>
        <taxon>fabids</taxon>
        <taxon>Fabales</taxon>
        <taxon>Fabaceae</taxon>
        <taxon>Papilionoideae</taxon>
        <taxon>50 kb inversion clade</taxon>
        <taxon>NPAAA clade</taxon>
        <taxon>indigoferoid/millettioid clade</taxon>
        <taxon>Phaseoleae</taxon>
        <taxon>Canavalia</taxon>
    </lineage>
</organism>
<feature type="transmembrane region" description="Helical" evidence="1">
    <location>
        <begin position="6"/>
        <end position="27"/>
    </location>
</feature>
<dbReference type="PANTHER" id="PTHR44259">
    <property type="entry name" value="OS07G0183000 PROTEIN-RELATED"/>
    <property type="match status" value="1"/>
</dbReference>
<proteinExistence type="predicted"/>
<dbReference type="Proteomes" id="UP001367508">
    <property type="component" value="Unassembled WGS sequence"/>
</dbReference>